<dbReference type="KEGG" id="fll:EI427_11450"/>
<dbReference type="RefSeq" id="WP_126614712.1">
    <property type="nucleotide sequence ID" value="NZ_CP034562.1"/>
</dbReference>
<evidence type="ECO:0000313" key="2">
    <source>
        <dbReference type="Proteomes" id="UP000267268"/>
    </source>
</evidence>
<dbReference type="EMBL" id="CP034562">
    <property type="protein sequence ID" value="AZQ62826.1"/>
    <property type="molecule type" value="Genomic_DNA"/>
</dbReference>
<dbReference type="Proteomes" id="UP000267268">
    <property type="component" value="Chromosome 1"/>
</dbReference>
<dbReference type="OrthoDB" id="1349797at2"/>
<reference evidence="1 2" key="1">
    <citation type="submission" date="2018-12" db="EMBL/GenBank/DDBJ databases">
        <title>Flammeovirga pectinis sp. nov., isolated from the gut of the Korean scallop, Patinopecten yessoensis.</title>
        <authorList>
            <person name="Bae J.-W."/>
            <person name="Jeong Y.-S."/>
            <person name="Kang W."/>
        </authorList>
    </citation>
    <scope>NUCLEOTIDE SEQUENCE [LARGE SCALE GENOMIC DNA]</scope>
    <source>
        <strain evidence="1 2">L12M1</strain>
    </source>
</reference>
<organism evidence="1 2">
    <name type="scientific">Flammeovirga pectinis</name>
    <dbReference type="NCBI Taxonomy" id="2494373"/>
    <lineage>
        <taxon>Bacteria</taxon>
        <taxon>Pseudomonadati</taxon>
        <taxon>Bacteroidota</taxon>
        <taxon>Cytophagia</taxon>
        <taxon>Cytophagales</taxon>
        <taxon>Flammeovirgaceae</taxon>
        <taxon>Flammeovirga</taxon>
    </lineage>
</organism>
<evidence type="ECO:0000313" key="1">
    <source>
        <dbReference type="EMBL" id="AZQ62826.1"/>
    </source>
</evidence>
<accession>A0A3S9P3P3</accession>
<sequence length="217" mass="25746">MDYYLLKFQREEIIRDMYENEYLYFKKIFDFKDSDRDNIKRNDPKEGNLINQQLTSLQLSKDGIDYINLKIAENGSAQHTAYDKNANKHICSLFFLEVKIDKKSNHIEYNKIDNRMIDFGEYALLIKDPRKLISMIESSLKKLGITKSLEYGTVNFYDKNTYNGKLNYFSKTKDHDYQREYRVLFDSTKLKGNNSEPIKLKLEGLKSISEVLKIEIR</sequence>
<dbReference type="AlphaFoldDB" id="A0A3S9P3P3"/>
<name>A0A3S9P3P3_9BACT</name>
<gene>
    <name evidence="1" type="ORF">EI427_11450</name>
</gene>
<protein>
    <submittedName>
        <fullName evidence="1">Uncharacterized protein</fullName>
    </submittedName>
</protein>
<proteinExistence type="predicted"/>
<keyword evidence="2" id="KW-1185">Reference proteome</keyword>